<keyword evidence="4" id="KW-0238">DNA-binding</keyword>
<feature type="domain" description="RNA polymerase sigma factor 70 region 4 type 2" evidence="7">
    <location>
        <begin position="116"/>
        <end position="167"/>
    </location>
</feature>
<dbReference type="CDD" id="cd06171">
    <property type="entry name" value="Sigma70_r4"/>
    <property type="match status" value="1"/>
</dbReference>
<dbReference type="Pfam" id="PF08281">
    <property type="entry name" value="Sigma70_r4_2"/>
    <property type="match status" value="1"/>
</dbReference>
<dbReference type="NCBIfam" id="TIGR02937">
    <property type="entry name" value="sigma70-ECF"/>
    <property type="match status" value="1"/>
</dbReference>
<dbReference type="SUPFAM" id="SSF88659">
    <property type="entry name" value="Sigma3 and sigma4 domains of RNA polymerase sigma factors"/>
    <property type="match status" value="1"/>
</dbReference>
<comment type="caution">
    <text evidence="8">The sequence shown here is derived from an EMBL/GenBank/DDBJ whole genome shotgun (WGS) entry which is preliminary data.</text>
</comment>
<dbReference type="InterPro" id="IPR039425">
    <property type="entry name" value="RNA_pol_sigma-70-like"/>
</dbReference>
<evidence type="ECO:0000313" key="8">
    <source>
        <dbReference type="EMBL" id="EDN01393.1"/>
    </source>
</evidence>
<organism evidence="8 9">
    <name type="scientific">Pseudoflavonifractor capillosus ATCC 29799</name>
    <dbReference type="NCBI Taxonomy" id="411467"/>
    <lineage>
        <taxon>Bacteria</taxon>
        <taxon>Bacillati</taxon>
        <taxon>Bacillota</taxon>
        <taxon>Clostridia</taxon>
        <taxon>Eubacteriales</taxon>
        <taxon>Oscillospiraceae</taxon>
        <taxon>Pseudoflavonifractor</taxon>
    </lineage>
</organism>
<reference evidence="8 9" key="1">
    <citation type="submission" date="2007-04" db="EMBL/GenBank/DDBJ databases">
        <authorList>
            <person name="Fulton L."/>
            <person name="Clifton S."/>
            <person name="Fulton B."/>
            <person name="Xu J."/>
            <person name="Minx P."/>
            <person name="Pepin K.H."/>
            <person name="Johnson M."/>
            <person name="Thiruvilangam P."/>
            <person name="Bhonagiri V."/>
            <person name="Nash W.E."/>
            <person name="Mardis E.R."/>
            <person name="Wilson R.K."/>
        </authorList>
    </citation>
    <scope>NUCLEOTIDE SEQUENCE [LARGE SCALE GENOMIC DNA]</scope>
    <source>
        <strain evidence="8 9">ATCC 29799</strain>
    </source>
</reference>
<gene>
    <name evidence="8" type="ORF">BACCAP_00518</name>
</gene>
<dbReference type="SUPFAM" id="SSF88946">
    <property type="entry name" value="Sigma2 domain of RNA polymerase sigma factors"/>
    <property type="match status" value="1"/>
</dbReference>
<evidence type="ECO:0000256" key="1">
    <source>
        <dbReference type="ARBA" id="ARBA00010641"/>
    </source>
</evidence>
<name>A6NQP7_9FIRM</name>
<dbReference type="EMBL" id="AAXG02000005">
    <property type="protein sequence ID" value="EDN01393.1"/>
    <property type="molecule type" value="Genomic_DNA"/>
</dbReference>
<dbReference type="InterPro" id="IPR013324">
    <property type="entry name" value="RNA_pol_sigma_r3/r4-like"/>
</dbReference>
<evidence type="ECO:0000256" key="5">
    <source>
        <dbReference type="ARBA" id="ARBA00023163"/>
    </source>
</evidence>
<sequence>MEQGRSVWPLQSVYRVKGGTGMNPNRLEETVRKYENTLYRTALAVLGDAHEAQDAVQDTFVRYLEKAPEFDSPEHEKAWLIRVTVNGCRSRLRSPWRKRRTELSEGLPAPEPEEKAVLEAVLALPPRDRAAVHLYYYEGYSTPEISAMTGQSEGTVRSRLSRARQKLKALLADAE</sequence>
<reference evidence="8 9" key="2">
    <citation type="submission" date="2007-06" db="EMBL/GenBank/DDBJ databases">
        <title>Draft genome sequence of Pseudoflavonifractor capillosus ATCC 29799.</title>
        <authorList>
            <person name="Sudarsanam P."/>
            <person name="Ley R."/>
            <person name="Guruge J."/>
            <person name="Turnbaugh P.J."/>
            <person name="Mahowald M."/>
            <person name="Liep D."/>
            <person name="Gordon J."/>
        </authorList>
    </citation>
    <scope>NUCLEOTIDE SEQUENCE [LARGE SCALE GENOMIC DNA]</scope>
    <source>
        <strain evidence="8 9">ATCC 29799</strain>
    </source>
</reference>
<dbReference type="InterPro" id="IPR013325">
    <property type="entry name" value="RNA_pol_sigma_r2"/>
</dbReference>
<dbReference type="eggNOG" id="COG1595">
    <property type="taxonomic scope" value="Bacteria"/>
</dbReference>
<dbReference type="GO" id="GO:0006352">
    <property type="term" value="P:DNA-templated transcription initiation"/>
    <property type="evidence" value="ECO:0007669"/>
    <property type="project" value="InterPro"/>
</dbReference>
<evidence type="ECO:0000256" key="3">
    <source>
        <dbReference type="ARBA" id="ARBA00023082"/>
    </source>
</evidence>
<dbReference type="Gene3D" id="1.10.1740.10">
    <property type="match status" value="1"/>
</dbReference>
<evidence type="ECO:0000256" key="2">
    <source>
        <dbReference type="ARBA" id="ARBA00023015"/>
    </source>
</evidence>
<proteinExistence type="inferred from homology"/>
<dbReference type="InterPro" id="IPR013249">
    <property type="entry name" value="RNA_pol_sigma70_r4_t2"/>
</dbReference>
<keyword evidence="2" id="KW-0805">Transcription regulation</keyword>
<keyword evidence="5" id="KW-0804">Transcription</keyword>
<dbReference type="InterPro" id="IPR014284">
    <property type="entry name" value="RNA_pol_sigma-70_dom"/>
</dbReference>
<dbReference type="Gene3D" id="1.10.10.10">
    <property type="entry name" value="Winged helix-like DNA-binding domain superfamily/Winged helix DNA-binding domain"/>
    <property type="match status" value="1"/>
</dbReference>
<dbReference type="Pfam" id="PF04542">
    <property type="entry name" value="Sigma70_r2"/>
    <property type="match status" value="1"/>
</dbReference>
<evidence type="ECO:0000256" key="4">
    <source>
        <dbReference type="ARBA" id="ARBA00023125"/>
    </source>
</evidence>
<feature type="domain" description="RNA polymerase sigma-70 region 2" evidence="6">
    <location>
        <begin position="31"/>
        <end position="97"/>
    </location>
</feature>
<dbReference type="PANTHER" id="PTHR43133">
    <property type="entry name" value="RNA POLYMERASE ECF-TYPE SIGMA FACTO"/>
    <property type="match status" value="1"/>
</dbReference>
<protein>
    <submittedName>
        <fullName evidence="8">Sigma-70 region 2</fullName>
    </submittedName>
</protein>
<dbReference type="GO" id="GO:0003677">
    <property type="term" value="F:DNA binding"/>
    <property type="evidence" value="ECO:0007669"/>
    <property type="project" value="UniProtKB-KW"/>
</dbReference>
<dbReference type="STRING" id="411467.BACCAP_00518"/>
<evidence type="ECO:0000259" key="6">
    <source>
        <dbReference type="Pfam" id="PF04542"/>
    </source>
</evidence>
<dbReference type="GO" id="GO:0016987">
    <property type="term" value="F:sigma factor activity"/>
    <property type="evidence" value="ECO:0007669"/>
    <property type="project" value="UniProtKB-KW"/>
</dbReference>
<dbReference type="PANTHER" id="PTHR43133:SF8">
    <property type="entry name" value="RNA POLYMERASE SIGMA FACTOR HI_1459-RELATED"/>
    <property type="match status" value="1"/>
</dbReference>
<comment type="similarity">
    <text evidence="1">Belongs to the sigma-70 factor family. ECF subfamily.</text>
</comment>
<evidence type="ECO:0000313" key="9">
    <source>
        <dbReference type="Proteomes" id="UP000003639"/>
    </source>
</evidence>
<dbReference type="InterPro" id="IPR007627">
    <property type="entry name" value="RNA_pol_sigma70_r2"/>
</dbReference>
<dbReference type="InterPro" id="IPR036388">
    <property type="entry name" value="WH-like_DNA-bd_sf"/>
</dbReference>
<dbReference type="Proteomes" id="UP000003639">
    <property type="component" value="Unassembled WGS sequence"/>
</dbReference>
<dbReference type="AlphaFoldDB" id="A6NQP7"/>
<evidence type="ECO:0000259" key="7">
    <source>
        <dbReference type="Pfam" id="PF08281"/>
    </source>
</evidence>
<keyword evidence="9" id="KW-1185">Reference proteome</keyword>
<keyword evidence="3" id="KW-0731">Sigma factor</keyword>
<accession>A6NQP7</accession>